<gene>
    <name evidence="3" type="ORF">GIY56_17520</name>
</gene>
<dbReference type="SMART" id="SM00382">
    <property type="entry name" value="AAA"/>
    <property type="match status" value="1"/>
</dbReference>
<dbReference type="GO" id="GO:0005886">
    <property type="term" value="C:plasma membrane"/>
    <property type="evidence" value="ECO:0007669"/>
    <property type="project" value="TreeGrafter"/>
</dbReference>
<organism evidence="3 4">
    <name type="scientific">Paracoccus lichenicola</name>
    <dbReference type="NCBI Taxonomy" id="2665644"/>
    <lineage>
        <taxon>Bacteria</taxon>
        <taxon>Pseudomonadati</taxon>
        <taxon>Pseudomonadota</taxon>
        <taxon>Alphaproteobacteria</taxon>
        <taxon>Rhodobacterales</taxon>
        <taxon>Paracoccaceae</taxon>
        <taxon>Paracoccus</taxon>
    </lineage>
</organism>
<protein>
    <submittedName>
        <fullName evidence="3">AAA family ATPase</fullName>
    </submittedName>
</protein>
<dbReference type="Pfam" id="PF01434">
    <property type="entry name" value="Peptidase_M41"/>
    <property type="match status" value="1"/>
</dbReference>
<dbReference type="InterPro" id="IPR003593">
    <property type="entry name" value="AAA+_ATPase"/>
</dbReference>
<dbReference type="GO" id="GO:0004176">
    <property type="term" value="F:ATP-dependent peptidase activity"/>
    <property type="evidence" value="ECO:0007669"/>
    <property type="project" value="InterPro"/>
</dbReference>
<feature type="region of interest" description="Disordered" evidence="1">
    <location>
        <begin position="74"/>
        <end position="135"/>
    </location>
</feature>
<dbReference type="InterPro" id="IPR003959">
    <property type="entry name" value="ATPase_AAA_core"/>
</dbReference>
<dbReference type="GO" id="GO:0005524">
    <property type="term" value="F:ATP binding"/>
    <property type="evidence" value="ECO:0007669"/>
    <property type="project" value="InterPro"/>
</dbReference>
<comment type="caution">
    <text evidence="3">The sequence shown here is derived from an EMBL/GenBank/DDBJ whole genome shotgun (WGS) entry which is preliminary data.</text>
</comment>
<dbReference type="EMBL" id="WMBT01000028">
    <property type="protein sequence ID" value="MTE02092.1"/>
    <property type="molecule type" value="Genomic_DNA"/>
</dbReference>
<dbReference type="InterPro" id="IPR027417">
    <property type="entry name" value="P-loop_NTPase"/>
</dbReference>
<dbReference type="InterPro" id="IPR037219">
    <property type="entry name" value="Peptidase_M41-like"/>
</dbReference>
<proteinExistence type="predicted"/>
<keyword evidence="4" id="KW-1185">Reference proteome</keyword>
<evidence type="ECO:0000313" key="3">
    <source>
        <dbReference type="EMBL" id="MTE02092.1"/>
    </source>
</evidence>
<dbReference type="GO" id="GO:0030163">
    <property type="term" value="P:protein catabolic process"/>
    <property type="evidence" value="ECO:0007669"/>
    <property type="project" value="TreeGrafter"/>
</dbReference>
<dbReference type="InterPro" id="IPR000642">
    <property type="entry name" value="Peptidase_M41"/>
</dbReference>
<evidence type="ECO:0000313" key="4">
    <source>
        <dbReference type="Proteomes" id="UP000481417"/>
    </source>
</evidence>
<dbReference type="SUPFAM" id="SSF52540">
    <property type="entry name" value="P-loop containing nucleoside triphosphate hydrolases"/>
    <property type="match status" value="1"/>
</dbReference>
<dbReference type="SUPFAM" id="SSF140990">
    <property type="entry name" value="FtsH protease domain-like"/>
    <property type="match status" value="1"/>
</dbReference>
<dbReference type="PANTHER" id="PTHR23076">
    <property type="entry name" value="METALLOPROTEASE M41 FTSH"/>
    <property type="match status" value="1"/>
</dbReference>
<dbReference type="PANTHER" id="PTHR23076:SF97">
    <property type="entry name" value="ATP-DEPENDENT ZINC METALLOPROTEASE YME1L1"/>
    <property type="match status" value="1"/>
</dbReference>
<evidence type="ECO:0000256" key="1">
    <source>
        <dbReference type="SAM" id="MobiDB-lite"/>
    </source>
</evidence>
<dbReference type="Gene3D" id="1.10.8.60">
    <property type="match status" value="1"/>
</dbReference>
<dbReference type="Pfam" id="PF00004">
    <property type="entry name" value="AAA"/>
    <property type="match status" value="1"/>
</dbReference>
<dbReference type="GO" id="GO:0006508">
    <property type="term" value="P:proteolysis"/>
    <property type="evidence" value="ECO:0007669"/>
    <property type="project" value="InterPro"/>
</dbReference>
<accession>A0A6L6HUW7</accession>
<feature type="domain" description="AAA+ ATPase" evidence="2">
    <location>
        <begin position="391"/>
        <end position="530"/>
    </location>
</feature>
<dbReference type="GO" id="GO:0016887">
    <property type="term" value="F:ATP hydrolysis activity"/>
    <property type="evidence" value="ECO:0007669"/>
    <property type="project" value="InterPro"/>
</dbReference>
<feature type="region of interest" description="Disordered" evidence="1">
    <location>
        <begin position="769"/>
        <end position="797"/>
    </location>
</feature>
<sequence>MPTWSPSFSPVFLLPEPLALAPIPHPGTHPGCRLPCRRHPMPPAPPVLSTSCRPAWWDLARTAVIRLLDREADGPVAPARSQPGRGNTKAPSESDGTLSTDASWAKAWNEERGTDKANLPRSRASSDAANGSPAASWVDRIVPLPPGPAPVPPHRLLLLVRLAASLVSPDTVDRLLSPGALTLLEGVPVDDLDGTRDLLEFVLPASCTISSNSRIVAEVPDLVVIRPTLADGRISDYALREYRRDVVAALQAPAPILILQPPAAALPEGLPDVGMTRIPYAPLDQDMVLALLHFSHSGEHDLDEAALRAALPPDAVLAGLEPLSLALALRAPTAIAIATRLAAIAAPAPHDAGSAPSLDSFAGDAPALRAARQMVADLRAWRAGQIGWNEFLRSLLLYGPPGSGKTCLARAIGTSAGVTVVSATFGHWQAAGHLGDMLRDMRRSFAEARTKAPTVLIIDEIDSVGSREDRDSQNPSYRRQVVNAFLTELDGITQQEGVIVIGTCNDPNAIDPAVLRPGRIDRRVEMPLPDSAALQGILRHHLPDWPEPDLLRLARSAVGLSAAEVDAAIRQTRADARVHGRALLPDDLRIVFAPTLDDGDAYRVALHECGHALLCAALRLGPVHRIALGRKGGGMTHVDHIPGSASLSRLRDEIAQLLAGRAAETVVLGTVSSGAGGGRTSDLARATALATGIHIRFGLGTFGPLWLGEADKALLSDPDTRGLIRGELGAAEARARTILVANREILEGMARALLAVREMDAEAVRPWLERVRHGPAEGESDPGHSERPRDSDDIAPG</sequence>
<dbReference type="AlphaFoldDB" id="A0A6L6HUW7"/>
<dbReference type="CDD" id="cd19481">
    <property type="entry name" value="RecA-like_protease"/>
    <property type="match status" value="1"/>
</dbReference>
<dbReference type="GO" id="GO:0004222">
    <property type="term" value="F:metalloendopeptidase activity"/>
    <property type="evidence" value="ECO:0007669"/>
    <property type="project" value="InterPro"/>
</dbReference>
<reference evidence="3 4" key="1">
    <citation type="submission" date="2019-11" db="EMBL/GenBank/DDBJ databases">
        <authorList>
            <person name="Lang L."/>
        </authorList>
    </citation>
    <scope>NUCLEOTIDE SEQUENCE [LARGE SCALE GENOMIC DNA]</scope>
    <source>
        <strain evidence="3 4">YIM 132242</strain>
    </source>
</reference>
<dbReference type="Gene3D" id="1.20.58.760">
    <property type="entry name" value="Peptidase M41"/>
    <property type="match status" value="1"/>
</dbReference>
<feature type="compositionally biased region" description="Polar residues" evidence="1">
    <location>
        <begin position="89"/>
        <end position="102"/>
    </location>
</feature>
<dbReference type="Gene3D" id="3.40.50.300">
    <property type="entry name" value="P-loop containing nucleotide triphosphate hydrolases"/>
    <property type="match status" value="1"/>
</dbReference>
<evidence type="ECO:0000259" key="2">
    <source>
        <dbReference type="SMART" id="SM00382"/>
    </source>
</evidence>
<dbReference type="Proteomes" id="UP000481417">
    <property type="component" value="Unassembled WGS sequence"/>
</dbReference>
<name>A0A6L6HUW7_9RHOB</name>